<protein>
    <submittedName>
        <fullName evidence="2">DUF6247 family protein</fullName>
    </submittedName>
</protein>
<feature type="region of interest" description="Disordered" evidence="1">
    <location>
        <begin position="1"/>
        <end position="21"/>
    </location>
</feature>
<accession>A0ABU8MP76</accession>
<dbReference type="Proteomes" id="UP001385809">
    <property type="component" value="Unassembled WGS sequence"/>
</dbReference>
<sequence>MSAAPSHTAESHPLLQGASPRTIGEWLSPELRRRFVRDYEAALDRARVDLDLEGLHEEVERWRQIAVLQTDPVGFRRTMRRAAEIATGEPSPEDEAWETTLAKAGM</sequence>
<keyword evidence="3" id="KW-1185">Reference proteome</keyword>
<gene>
    <name evidence="2" type="ORF">WCD74_15000</name>
</gene>
<evidence type="ECO:0000313" key="2">
    <source>
        <dbReference type="EMBL" id="MEJ2869080.1"/>
    </source>
</evidence>
<reference evidence="2 3" key="1">
    <citation type="submission" date="2024-03" db="EMBL/GenBank/DDBJ databases">
        <title>Actinomycetospora sp. OC33-EN08, a novel actinomycete isolated from wild orchid (Aerides multiflora).</title>
        <authorList>
            <person name="Suriyachadkun C."/>
        </authorList>
    </citation>
    <scope>NUCLEOTIDE SEQUENCE [LARGE SCALE GENOMIC DNA]</scope>
    <source>
        <strain evidence="2 3">OC33-EN08</strain>
    </source>
</reference>
<organism evidence="2 3">
    <name type="scientific">Actinomycetospora aurantiaca</name>
    <dbReference type="NCBI Taxonomy" id="3129233"/>
    <lineage>
        <taxon>Bacteria</taxon>
        <taxon>Bacillati</taxon>
        <taxon>Actinomycetota</taxon>
        <taxon>Actinomycetes</taxon>
        <taxon>Pseudonocardiales</taxon>
        <taxon>Pseudonocardiaceae</taxon>
        <taxon>Actinomycetospora</taxon>
    </lineage>
</organism>
<proteinExistence type="predicted"/>
<name>A0ABU8MP76_9PSEU</name>
<dbReference type="InterPro" id="IPR046214">
    <property type="entry name" value="DUF6247"/>
</dbReference>
<dbReference type="RefSeq" id="WP_337695659.1">
    <property type="nucleotide sequence ID" value="NZ_JBBEGN010000006.1"/>
</dbReference>
<comment type="caution">
    <text evidence="2">The sequence shown here is derived from an EMBL/GenBank/DDBJ whole genome shotgun (WGS) entry which is preliminary data.</text>
</comment>
<dbReference type="EMBL" id="JBBEGN010000006">
    <property type="protein sequence ID" value="MEJ2869080.1"/>
    <property type="molecule type" value="Genomic_DNA"/>
</dbReference>
<dbReference type="Pfam" id="PF19760">
    <property type="entry name" value="DUF6247"/>
    <property type="match status" value="1"/>
</dbReference>
<feature type="region of interest" description="Disordered" evidence="1">
    <location>
        <begin position="85"/>
        <end position="106"/>
    </location>
</feature>
<evidence type="ECO:0000313" key="3">
    <source>
        <dbReference type="Proteomes" id="UP001385809"/>
    </source>
</evidence>
<evidence type="ECO:0000256" key="1">
    <source>
        <dbReference type="SAM" id="MobiDB-lite"/>
    </source>
</evidence>